<evidence type="ECO:0008006" key="3">
    <source>
        <dbReference type="Google" id="ProtNLM"/>
    </source>
</evidence>
<dbReference type="InterPro" id="IPR038781">
    <property type="entry name" value="C365.16-ike"/>
</dbReference>
<organism evidence="1 2">
    <name type="scientific">Dactylonectria macrodidyma</name>
    <dbReference type="NCBI Taxonomy" id="307937"/>
    <lineage>
        <taxon>Eukaryota</taxon>
        <taxon>Fungi</taxon>
        <taxon>Dikarya</taxon>
        <taxon>Ascomycota</taxon>
        <taxon>Pezizomycotina</taxon>
        <taxon>Sordariomycetes</taxon>
        <taxon>Hypocreomycetidae</taxon>
        <taxon>Hypocreales</taxon>
        <taxon>Nectriaceae</taxon>
        <taxon>Dactylonectria</taxon>
    </lineage>
</organism>
<evidence type="ECO:0000313" key="2">
    <source>
        <dbReference type="Proteomes" id="UP000738349"/>
    </source>
</evidence>
<sequence>MTEFMSEDAQRRCTWQCVADLVSAAVASAFVTPWVTAIDKMVYYRAAYNASLTSSVRSWLASPKPSLSSFWLPFLVYFGTYATANLFDSINAENNCSDPSTVSATSSKFFATAAVSTGLCVYKDGYYAGLASRSPAPLMSYLLFTARDAITVYASFNLPTLIAPKLAQVQFPSFAPFASVFSSEESRLRAAQIMMPAAAQIFTTPLHLLGLDLSTRQYRLPIRERISAIRQHFCVATPLRMVRIIPGFGIGSVVNTSCRTSMSIRAF</sequence>
<comment type="caution">
    <text evidence="1">The sequence shown here is derived from an EMBL/GenBank/DDBJ whole genome shotgun (WGS) entry which is preliminary data.</text>
</comment>
<dbReference type="PANTHER" id="PTHR37845:SF1">
    <property type="entry name" value="SEQUENCE ORPHAN"/>
    <property type="match status" value="1"/>
</dbReference>
<proteinExistence type="predicted"/>
<evidence type="ECO:0000313" key="1">
    <source>
        <dbReference type="EMBL" id="KAH7156570.1"/>
    </source>
</evidence>
<keyword evidence="2" id="KW-1185">Reference proteome</keyword>
<protein>
    <recommendedName>
        <fullName evidence="3">Sequence orphan</fullName>
    </recommendedName>
</protein>
<dbReference type="PANTHER" id="PTHR37845">
    <property type="entry name" value="SEQUENCE ORPHAN"/>
    <property type="match status" value="1"/>
</dbReference>
<dbReference type="AlphaFoldDB" id="A0A9P9JDI0"/>
<dbReference type="EMBL" id="JAGMUV010000005">
    <property type="protein sequence ID" value="KAH7156570.1"/>
    <property type="molecule type" value="Genomic_DNA"/>
</dbReference>
<dbReference type="OrthoDB" id="275936at2759"/>
<dbReference type="Proteomes" id="UP000738349">
    <property type="component" value="Unassembled WGS sequence"/>
</dbReference>
<accession>A0A9P9JDI0</accession>
<dbReference type="GO" id="GO:0005739">
    <property type="term" value="C:mitochondrion"/>
    <property type="evidence" value="ECO:0007669"/>
    <property type="project" value="TreeGrafter"/>
</dbReference>
<name>A0A9P9JDI0_9HYPO</name>
<gene>
    <name evidence="1" type="ORF">EDB81DRAFT_945015</name>
</gene>
<reference evidence="1" key="1">
    <citation type="journal article" date="2021" name="Nat. Commun.">
        <title>Genetic determinants of endophytism in the Arabidopsis root mycobiome.</title>
        <authorList>
            <person name="Mesny F."/>
            <person name="Miyauchi S."/>
            <person name="Thiergart T."/>
            <person name="Pickel B."/>
            <person name="Atanasova L."/>
            <person name="Karlsson M."/>
            <person name="Huettel B."/>
            <person name="Barry K.W."/>
            <person name="Haridas S."/>
            <person name="Chen C."/>
            <person name="Bauer D."/>
            <person name="Andreopoulos W."/>
            <person name="Pangilinan J."/>
            <person name="LaButti K."/>
            <person name="Riley R."/>
            <person name="Lipzen A."/>
            <person name="Clum A."/>
            <person name="Drula E."/>
            <person name="Henrissat B."/>
            <person name="Kohler A."/>
            <person name="Grigoriev I.V."/>
            <person name="Martin F.M."/>
            <person name="Hacquard S."/>
        </authorList>
    </citation>
    <scope>NUCLEOTIDE SEQUENCE</scope>
    <source>
        <strain evidence="1">MPI-CAGE-AT-0147</strain>
    </source>
</reference>